<dbReference type="EMBL" id="QREV01000015">
    <property type="protein sequence ID" value="RDU49556.1"/>
    <property type="molecule type" value="Genomic_DNA"/>
</dbReference>
<evidence type="ECO:0000313" key="4">
    <source>
        <dbReference type="Proteomes" id="UP000629596"/>
    </source>
</evidence>
<reference evidence="2 3" key="1">
    <citation type="submission" date="2018-07" db="EMBL/GenBank/DDBJ databases">
        <title>Parabacteroides acidifaciens nov. sp., isolated from human feces.</title>
        <authorList>
            <person name="Wang Y.J."/>
        </authorList>
    </citation>
    <scope>NUCLEOTIDE SEQUENCE [LARGE SCALE GENOMIC DNA]</scope>
    <source>
        <strain evidence="2 3">426-9</strain>
    </source>
</reference>
<keyword evidence="4" id="KW-1185">Reference proteome</keyword>
<dbReference type="NCBIfam" id="TIGR01200">
    <property type="entry name" value="GLPGLI"/>
    <property type="match status" value="1"/>
</dbReference>
<evidence type="ECO:0000313" key="3">
    <source>
        <dbReference type="Proteomes" id="UP000256321"/>
    </source>
</evidence>
<evidence type="ECO:0000313" key="1">
    <source>
        <dbReference type="EMBL" id="MBC8601723.1"/>
    </source>
</evidence>
<proteinExistence type="predicted"/>
<dbReference type="AlphaFoldDB" id="A0A3D8HF43"/>
<reference evidence="1 4" key="2">
    <citation type="submission" date="2020-08" db="EMBL/GenBank/DDBJ databases">
        <title>Genome public.</title>
        <authorList>
            <person name="Liu C."/>
            <person name="Sun Q."/>
        </authorList>
    </citation>
    <scope>NUCLEOTIDE SEQUENCE [LARGE SCALE GENOMIC DNA]</scope>
    <source>
        <strain evidence="1 4">426_9</strain>
    </source>
</reference>
<comment type="caution">
    <text evidence="2">The sequence shown here is derived from an EMBL/GenBank/DDBJ whole genome shotgun (WGS) entry which is preliminary data.</text>
</comment>
<evidence type="ECO:0000313" key="2">
    <source>
        <dbReference type="EMBL" id="RDU49556.1"/>
    </source>
</evidence>
<accession>A0A3D8HF43</accession>
<dbReference type="EMBL" id="JACRTI010000015">
    <property type="protein sequence ID" value="MBC8601723.1"/>
    <property type="molecule type" value="Genomic_DNA"/>
</dbReference>
<sequence>MKNIFLLIFLVVINNPLCSQFVMSKSTSDRIEGKLKKEILDKASLRCWYEFTQYCLNEGVKEQVVDTFTLDIGPKYSVYYDQNRIMRDSLDRAEGEKLRPRVKLIRQHMTKGEIDALRGQGDGNYRELLSKGETAVLYKDRKRQKATIIDGSITEMYKCMDEIPLQSWELKEDTMTILGYVSQKAETTFRGRRYVAWFTPDIPLQDGPWKLYGLPGLILKVVVDDGLFIFQAIGLQKLDSFPITMNKDQYVTTDRKQIRKLAFKKNNKRHFLGTDGTFSMSFEADKRIFDELERE</sequence>
<dbReference type="Proteomes" id="UP000256321">
    <property type="component" value="Unassembled WGS sequence"/>
</dbReference>
<dbReference type="Pfam" id="PF22252">
    <property type="entry name" value="PNGase_F-II_N"/>
    <property type="match status" value="1"/>
</dbReference>
<gene>
    <name evidence="2" type="ORF">DWU89_08490</name>
    <name evidence="1" type="ORF">H8784_08300</name>
</gene>
<organism evidence="2 3">
    <name type="scientific">Parabacteroides acidifaciens</name>
    <dbReference type="NCBI Taxonomy" id="2290935"/>
    <lineage>
        <taxon>Bacteria</taxon>
        <taxon>Pseudomonadati</taxon>
        <taxon>Bacteroidota</taxon>
        <taxon>Bacteroidia</taxon>
        <taxon>Bacteroidales</taxon>
        <taxon>Tannerellaceae</taxon>
        <taxon>Parabacteroides</taxon>
    </lineage>
</organism>
<dbReference type="RefSeq" id="WP_115499221.1">
    <property type="nucleotide sequence ID" value="NZ_JACRTI010000015.1"/>
</dbReference>
<dbReference type="Proteomes" id="UP000629596">
    <property type="component" value="Unassembled WGS sequence"/>
</dbReference>
<protein>
    <submittedName>
        <fullName evidence="2">GLPGLI family protein</fullName>
    </submittedName>
</protein>
<name>A0A3D8HF43_9BACT</name>
<dbReference type="InterPro" id="IPR005901">
    <property type="entry name" value="GLPGLI"/>
</dbReference>